<feature type="compositionally biased region" description="Pro residues" evidence="1">
    <location>
        <begin position="190"/>
        <end position="205"/>
    </location>
</feature>
<protein>
    <submittedName>
        <fullName evidence="2">Uncharacterized protein</fullName>
    </submittedName>
</protein>
<feature type="compositionally biased region" description="Low complexity" evidence="1">
    <location>
        <begin position="133"/>
        <end position="147"/>
    </location>
</feature>
<feature type="region of interest" description="Disordered" evidence="1">
    <location>
        <begin position="58"/>
        <end position="164"/>
    </location>
</feature>
<proteinExistence type="predicted"/>
<evidence type="ECO:0000313" key="3">
    <source>
        <dbReference type="Proteomes" id="UP000027195"/>
    </source>
</evidence>
<dbReference type="EMBL" id="KL198027">
    <property type="protein sequence ID" value="KDQ16433.1"/>
    <property type="molecule type" value="Genomic_DNA"/>
</dbReference>
<name>A0A067ML02_BOTB1</name>
<evidence type="ECO:0000256" key="1">
    <source>
        <dbReference type="SAM" id="MobiDB-lite"/>
    </source>
</evidence>
<dbReference type="Proteomes" id="UP000027195">
    <property type="component" value="Unassembled WGS sequence"/>
</dbReference>
<gene>
    <name evidence="2" type="ORF">BOTBODRAFT_30773</name>
</gene>
<feature type="region of interest" description="Disordered" evidence="1">
    <location>
        <begin position="179"/>
        <end position="242"/>
    </location>
</feature>
<reference evidence="3" key="1">
    <citation type="journal article" date="2014" name="Proc. Natl. Acad. Sci. U.S.A.">
        <title>Extensive sampling of basidiomycete genomes demonstrates inadequacy of the white-rot/brown-rot paradigm for wood decay fungi.</title>
        <authorList>
            <person name="Riley R."/>
            <person name="Salamov A.A."/>
            <person name="Brown D.W."/>
            <person name="Nagy L.G."/>
            <person name="Floudas D."/>
            <person name="Held B.W."/>
            <person name="Levasseur A."/>
            <person name="Lombard V."/>
            <person name="Morin E."/>
            <person name="Otillar R."/>
            <person name="Lindquist E.A."/>
            <person name="Sun H."/>
            <person name="LaButti K.M."/>
            <person name="Schmutz J."/>
            <person name="Jabbour D."/>
            <person name="Luo H."/>
            <person name="Baker S.E."/>
            <person name="Pisabarro A.G."/>
            <person name="Walton J.D."/>
            <person name="Blanchette R.A."/>
            <person name="Henrissat B."/>
            <person name="Martin F."/>
            <person name="Cullen D."/>
            <person name="Hibbett D.S."/>
            <person name="Grigoriev I.V."/>
        </authorList>
    </citation>
    <scope>NUCLEOTIDE SEQUENCE [LARGE SCALE GENOMIC DNA]</scope>
    <source>
        <strain evidence="3">FD-172 SS1</strain>
    </source>
</reference>
<evidence type="ECO:0000313" key="2">
    <source>
        <dbReference type="EMBL" id="KDQ16433.1"/>
    </source>
</evidence>
<accession>A0A067ML02</accession>
<dbReference type="OrthoDB" id="3362250at2759"/>
<organism evidence="2 3">
    <name type="scientific">Botryobasidium botryosum (strain FD-172 SS1)</name>
    <dbReference type="NCBI Taxonomy" id="930990"/>
    <lineage>
        <taxon>Eukaryota</taxon>
        <taxon>Fungi</taxon>
        <taxon>Dikarya</taxon>
        <taxon>Basidiomycota</taxon>
        <taxon>Agaricomycotina</taxon>
        <taxon>Agaricomycetes</taxon>
        <taxon>Cantharellales</taxon>
        <taxon>Botryobasidiaceae</taxon>
        <taxon>Botryobasidium</taxon>
    </lineage>
</organism>
<dbReference type="InParanoid" id="A0A067ML02"/>
<dbReference type="HOGENOM" id="CLU_037230_0_0_1"/>
<sequence length="370" mass="38439">MDAQTHTLRWSVHRPIRGWYLRLRSPLFPPASAINVAPGPADGTLEFACRTNVDMRRCIPPPPNNPHSNTSGSGDQAVVHSYPPQPASASSASPTSSATSTTGFNIGQNTPRWGPTRSNTAPPRALARDSRSSDSSVSSSSTAVSLPPSRPPSAHGLPPASSAVVSAPRILVTAPVESGVKRSKVVHEASPPPPVPKSVPAPAPSAPGESEKNAGSSQTKNQDQGAGSSTRPPAPPAPPKVEITNFVLTPRPHLPLPSAQSQGSGSALSSSASGVFSVLTSPRAPSFIASAIQSILPPRKSFTLHTPSLPPLITFHDTSPYLGTQTRGTILFDTGVARVLGVDESFWIAVGCAYLEYLGERESYMAAADG</sequence>
<feature type="compositionally biased region" description="Low complexity" evidence="1">
    <location>
        <begin position="87"/>
        <end position="102"/>
    </location>
</feature>
<feature type="compositionally biased region" description="Polar residues" evidence="1">
    <location>
        <begin position="213"/>
        <end position="231"/>
    </location>
</feature>
<dbReference type="AlphaFoldDB" id="A0A067ML02"/>
<keyword evidence="3" id="KW-1185">Reference proteome</keyword>
<dbReference type="STRING" id="930990.A0A067ML02"/>
<feature type="compositionally biased region" description="Polar residues" evidence="1">
    <location>
        <begin position="103"/>
        <end position="120"/>
    </location>
</feature>